<reference evidence="1" key="1">
    <citation type="journal article" date="2014" name="Int. J. Syst. Evol. Microbiol.">
        <title>Complete genome of a new Firmicutes species belonging to the dominant human colonic microbiota ('Ruminococcus bicirculans') reveals two chromosomes and a selective capacity to utilize plant glucans.</title>
        <authorList>
            <consortium name="NISC Comparative Sequencing Program"/>
            <person name="Wegmann U."/>
            <person name="Louis P."/>
            <person name="Goesmann A."/>
            <person name="Henrissat B."/>
            <person name="Duncan S.H."/>
            <person name="Flint H.J."/>
        </authorList>
    </citation>
    <scope>NUCLEOTIDE SEQUENCE</scope>
    <source>
        <strain evidence="1">JCM 9651</strain>
    </source>
</reference>
<protein>
    <submittedName>
        <fullName evidence="1">Uncharacterized protein</fullName>
    </submittedName>
</protein>
<sequence>MSLDALSRAAQIDPIITFRSLDLGLALWDEAAAVIESRAPRVHDSDYPEYPYSAPDRDTGAAVQGDLDDAFATAALAEVAHAGREAKRRSMIATRALVSLRPESAALAMARRWNMRLIQRH</sequence>
<evidence type="ECO:0000313" key="2">
    <source>
        <dbReference type="EMBL" id="GAA3379835.1"/>
    </source>
</evidence>
<name>A0ABP6S486_9ACTN</name>
<comment type="caution">
    <text evidence="1">The sequence shown here is derived from an EMBL/GenBank/DDBJ whole genome shotgun (WGS) entry which is preliminary data.</text>
</comment>
<evidence type="ECO:0000313" key="3">
    <source>
        <dbReference type="Proteomes" id="UP001499990"/>
    </source>
</evidence>
<evidence type="ECO:0000313" key="1">
    <source>
        <dbReference type="EMBL" id="GAA3367861.1"/>
    </source>
</evidence>
<accession>A0ABP6S486</accession>
<reference evidence="1" key="3">
    <citation type="submission" date="2023-12" db="EMBL/GenBank/DDBJ databases">
        <authorList>
            <person name="Sun Q."/>
            <person name="Inoue M."/>
        </authorList>
    </citation>
    <scope>NUCLEOTIDE SEQUENCE</scope>
    <source>
        <strain evidence="1">JCM 9651</strain>
    </source>
</reference>
<dbReference type="EMBL" id="BAAAYL010000001">
    <property type="protein sequence ID" value="GAA3367861.1"/>
    <property type="molecule type" value="Genomic_DNA"/>
</dbReference>
<dbReference type="EMBL" id="BAAAYL010000001">
    <property type="protein sequence ID" value="GAA3379835.1"/>
    <property type="molecule type" value="Genomic_DNA"/>
</dbReference>
<dbReference type="Proteomes" id="UP001499990">
    <property type="component" value="Unassembled WGS sequence"/>
</dbReference>
<proteinExistence type="predicted"/>
<reference evidence="3" key="2">
    <citation type="journal article" date="2019" name="Int. J. Syst. Evol. Microbiol.">
        <title>The Global Catalogue of Microorganisms (GCM) 10K type strain sequencing project: providing services to taxonomists for standard genome sequencing and annotation.</title>
        <authorList>
            <consortium name="The Broad Institute Genomics Platform"/>
            <consortium name="The Broad Institute Genome Sequencing Center for Infectious Disease"/>
            <person name="Wu L."/>
            <person name="Ma J."/>
        </authorList>
    </citation>
    <scope>NUCLEOTIDE SEQUENCE [LARGE SCALE GENOMIC DNA]</scope>
    <source>
        <strain evidence="3">JCM 9651</strain>
    </source>
</reference>
<gene>
    <name evidence="1" type="ORF">GCM10020367_03840</name>
    <name evidence="2" type="ORF">GCM10020367_65000</name>
</gene>
<organism evidence="1 3">
    <name type="scientific">Streptomyces sannanensis</name>
    <dbReference type="NCBI Taxonomy" id="285536"/>
    <lineage>
        <taxon>Bacteria</taxon>
        <taxon>Bacillati</taxon>
        <taxon>Actinomycetota</taxon>
        <taxon>Actinomycetes</taxon>
        <taxon>Kitasatosporales</taxon>
        <taxon>Streptomycetaceae</taxon>
        <taxon>Streptomyces</taxon>
    </lineage>
</organism>
<keyword evidence="3" id="KW-1185">Reference proteome</keyword>